<dbReference type="RefSeq" id="WP_173086438.1">
    <property type="nucleotide sequence ID" value="NZ_BLTE01000017.1"/>
</dbReference>
<accession>A0A6V8LXW1</accession>
<gene>
    <name evidence="2" type="ORF">NNJEOMEG_03294</name>
</gene>
<comment type="caution">
    <text evidence="2">The sequence shown here is derived from an EMBL/GenBank/DDBJ whole genome shotgun (WGS) entry which is preliminary data.</text>
</comment>
<keyword evidence="3" id="KW-1185">Reference proteome</keyword>
<organism evidence="2 3">
    <name type="scientific">Fundidesulfovibrio magnetotacticus</name>
    <dbReference type="NCBI Taxonomy" id="2730080"/>
    <lineage>
        <taxon>Bacteria</taxon>
        <taxon>Pseudomonadati</taxon>
        <taxon>Thermodesulfobacteriota</taxon>
        <taxon>Desulfovibrionia</taxon>
        <taxon>Desulfovibrionales</taxon>
        <taxon>Desulfovibrionaceae</taxon>
        <taxon>Fundidesulfovibrio</taxon>
    </lineage>
</organism>
<evidence type="ECO:0000313" key="3">
    <source>
        <dbReference type="Proteomes" id="UP000494245"/>
    </source>
</evidence>
<reference evidence="2 3" key="1">
    <citation type="submission" date="2020-04" db="EMBL/GenBank/DDBJ databases">
        <authorList>
            <consortium name="Desulfovibrio sp. FSS-1 genome sequencing consortium"/>
            <person name="Shimoshige H."/>
            <person name="Kobayashi H."/>
            <person name="Maekawa T."/>
        </authorList>
    </citation>
    <scope>NUCLEOTIDE SEQUENCE [LARGE SCALE GENOMIC DNA]</scope>
    <source>
        <strain evidence="2 3">SIID29052-01</strain>
    </source>
</reference>
<sequence length="372" mass="43430">MHSKKQLKTVSIPSESNDYYSNDDLYNIKSWGADLSFRELMIMYREGELEKPEIQRNYVWDKSEASRFIDSVLLGLPIPNIFLATTKRESRLIVDGYQRIMTIYDYVRGVFSKDNKVFKLTNTDKINSRWRGKAFSELADNEQRRINNTTIHAIIFEQTHPKDDDTSLYQVFERINTSGRTLFPQEIRNCVYQGALNTLLIELNSAVSWRHLLNSREHDSRMRDIEFILRFFALSSDDMRSRSRGRISIKKYLNDFMGCDSNNTEVSIDILRNKFTGMTDFVHEKIGRHAFSSTRDGDVFHFHPTVFDAISIASSYAINRGIAIPTDLSTRHESLLNNDEFKYLLRFETMVATNINRRIQLAANILFDISYE</sequence>
<name>A0A6V8LXW1_9BACT</name>
<dbReference type="Pfam" id="PF03235">
    <property type="entry name" value="GmrSD_N"/>
    <property type="match status" value="1"/>
</dbReference>
<dbReference type="InterPro" id="IPR004919">
    <property type="entry name" value="GmrSD_N"/>
</dbReference>
<dbReference type="PANTHER" id="PTHR39639">
    <property type="entry name" value="CHROMOSOME 16, WHOLE GENOME SHOTGUN SEQUENCE"/>
    <property type="match status" value="1"/>
</dbReference>
<dbReference type="PANTHER" id="PTHR39639:SF1">
    <property type="entry name" value="DUF262 DOMAIN-CONTAINING PROTEIN"/>
    <property type="match status" value="1"/>
</dbReference>
<evidence type="ECO:0000259" key="1">
    <source>
        <dbReference type="Pfam" id="PF03235"/>
    </source>
</evidence>
<dbReference type="EMBL" id="BLTE01000017">
    <property type="protein sequence ID" value="GFK95431.1"/>
    <property type="molecule type" value="Genomic_DNA"/>
</dbReference>
<proteinExistence type="predicted"/>
<dbReference type="Proteomes" id="UP000494245">
    <property type="component" value="Unassembled WGS sequence"/>
</dbReference>
<protein>
    <recommendedName>
        <fullName evidence="1">GmrSD restriction endonucleases N-terminal domain-containing protein</fullName>
    </recommendedName>
</protein>
<evidence type="ECO:0000313" key="2">
    <source>
        <dbReference type="EMBL" id="GFK95431.1"/>
    </source>
</evidence>
<feature type="domain" description="GmrSD restriction endonucleases N-terminal" evidence="1">
    <location>
        <begin position="43"/>
        <end position="192"/>
    </location>
</feature>
<dbReference type="AlphaFoldDB" id="A0A6V8LXW1"/>
<reference evidence="2 3" key="2">
    <citation type="submission" date="2020-05" db="EMBL/GenBank/DDBJ databases">
        <title>Draft genome sequence of Desulfovibrio sp. strainFSS-1.</title>
        <authorList>
            <person name="Shimoshige H."/>
            <person name="Kobayashi H."/>
            <person name="Maekawa T."/>
        </authorList>
    </citation>
    <scope>NUCLEOTIDE SEQUENCE [LARGE SCALE GENOMIC DNA]</scope>
    <source>
        <strain evidence="2 3">SIID29052-01</strain>
    </source>
</reference>